<protein>
    <recommendedName>
        <fullName evidence="4">Probable chorismate pyruvate-lyase</fullName>
        <shortName evidence="4">CL</shortName>
        <shortName evidence="4">CPL</shortName>
        <ecNumber evidence="4">4.1.3.40</ecNumber>
    </recommendedName>
</protein>
<dbReference type="PATRIC" id="fig|1129374.4.peg.1196"/>
<proteinExistence type="inferred from homology"/>
<feature type="binding site" evidence="4">
    <location>
        <position position="76"/>
    </location>
    <ligand>
        <name>substrate</name>
    </ligand>
</feature>
<dbReference type="GO" id="GO:0042866">
    <property type="term" value="P:pyruvate biosynthetic process"/>
    <property type="evidence" value="ECO:0007669"/>
    <property type="project" value="UniProtKB-UniRule"/>
</dbReference>
<reference evidence="5 6" key="1">
    <citation type="journal article" date="2012" name="J. Bacteriol.">
        <title>Genome Sequence of Extracellular-Protease-Producing Alishewanella jeotgali Isolated from Traditional Korean Fermented Seafood.</title>
        <authorList>
            <person name="Jung J."/>
            <person name="Chun J."/>
            <person name="Park W."/>
        </authorList>
    </citation>
    <scope>NUCLEOTIDE SEQUENCE [LARGE SCALE GENOMIC DNA]</scope>
    <source>
        <strain evidence="5 6">KCTC 22429</strain>
    </source>
</reference>
<comment type="function">
    <text evidence="4">Removes the pyruvyl group from chorismate, with concomitant aromatization of the ring, to provide 4-hydroxybenzoate (4HB) for the ubiquinone pathway.</text>
</comment>
<dbReference type="AlphaFoldDB" id="H3ZCW9"/>
<dbReference type="PANTHER" id="PTHR38683">
    <property type="entry name" value="CHORISMATE PYRUVATE-LYASE"/>
    <property type="match status" value="1"/>
</dbReference>
<keyword evidence="2 4" id="KW-0831">Ubiquinone biosynthesis</keyword>
<dbReference type="Proteomes" id="UP000012046">
    <property type="component" value="Unassembled WGS sequence"/>
</dbReference>
<accession>H3ZCW9</accession>
<dbReference type="SUPFAM" id="SSF64288">
    <property type="entry name" value="Chorismate lyase-like"/>
    <property type="match status" value="1"/>
</dbReference>
<sequence>MTAVFSLAACAEPWQQADASKAPATLLPWLLEPASLTARLKAHCQQFRLQLLAEQSLPLPQTLQSLLPASSLCTRREVLMWCDQQAAVYAQSWIPQSSQQRLQQLAALGEQPLGELLFQYPDLQRSPIEIARLSLPWPSAEIAAGEYWARRSVFSVAGAPLLVAEVFLPVVETL</sequence>
<keyword evidence="4 5" id="KW-0670">Pyruvate</keyword>
<dbReference type="GO" id="GO:0005829">
    <property type="term" value="C:cytosol"/>
    <property type="evidence" value="ECO:0007669"/>
    <property type="project" value="TreeGrafter"/>
</dbReference>
<comment type="caution">
    <text evidence="5">The sequence shown here is derived from an EMBL/GenBank/DDBJ whole genome shotgun (WGS) entry which is preliminary data.</text>
</comment>
<dbReference type="EC" id="4.1.3.40" evidence="4"/>
<dbReference type="UniPathway" id="UPA00232"/>
<keyword evidence="6" id="KW-1185">Reference proteome</keyword>
<dbReference type="GO" id="GO:0006744">
    <property type="term" value="P:ubiquinone biosynthetic process"/>
    <property type="evidence" value="ECO:0007669"/>
    <property type="project" value="UniProtKB-UniRule"/>
</dbReference>
<dbReference type="RefSeq" id="WP_008950102.1">
    <property type="nucleotide sequence ID" value="NZ_AHTH01000012.1"/>
</dbReference>
<dbReference type="STRING" id="1129374.AJE_05961"/>
<evidence type="ECO:0000256" key="4">
    <source>
        <dbReference type="HAMAP-Rule" id="MF_01632"/>
    </source>
</evidence>
<feature type="binding site" evidence="4">
    <location>
        <position position="113"/>
    </location>
    <ligand>
        <name>substrate</name>
    </ligand>
</feature>
<comment type="similarity">
    <text evidence="4">Belongs to the UbiC family.</text>
</comment>
<dbReference type="PANTHER" id="PTHR38683:SF1">
    <property type="entry name" value="CHORISMATE PYRUVATE-LYASE"/>
    <property type="match status" value="1"/>
</dbReference>
<dbReference type="InterPro" id="IPR007440">
    <property type="entry name" value="Chorismate--pyruvate_lyase"/>
</dbReference>
<comment type="catalytic activity">
    <reaction evidence="4">
        <text>chorismate = 4-hydroxybenzoate + pyruvate</text>
        <dbReference type="Rhea" id="RHEA:16505"/>
        <dbReference type="ChEBI" id="CHEBI:15361"/>
        <dbReference type="ChEBI" id="CHEBI:17879"/>
        <dbReference type="ChEBI" id="CHEBI:29748"/>
        <dbReference type="EC" id="4.1.3.40"/>
    </reaction>
</comment>
<dbReference type="Gene3D" id="3.40.1410.10">
    <property type="entry name" value="Chorismate lyase-like"/>
    <property type="match status" value="1"/>
</dbReference>
<dbReference type="eggNOG" id="COG3161">
    <property type="taxonomic scope" value="Bacteria"/>
</dbReference>
<dbReference type="HAMAP" id="MF_01632">
    <property type="entry name" value="UbiC"/>
    <property type="match status" value="1"/>
</dbReference>
<organism evidence="5 6">
    <name type="scientific">Alishewanella jeotgali KCTC 22429</name>
    <dbReference type="NCBI Taxonomy" id="1129374"/>
    <lineage>
        <taxon>Bacteria</taxon>
        <taxon>Pseudomonadati</taxon>
        <taxon>Pseudomonadota</taxon>
        <taxon>Gammaproteobacteria</taxon>
        <taxon>Alteromonadales</taxon>
        <taxon>Alteromonadaceae</taxon>
        <taxon>Alishewanella</taxon>
    </lineage>
</organism>
<keyword evidence="1 4" id="KW-0963">Cytoplasm</keyword>
<gene>
    <name evidence="4" type="primary">ubiC</name>
    <name evidence="5" type="ORF">AJE_05961</name>
</gene>
<comment type="caution">
    <text evidence="4">Lacks conserved residue(s) required for the propagation of feature annotation.</text>
</comment>
<dbReference type="Pfam" id="PF04345">
    <property type="entry name" value="Chor_lyase"/>
    <property type="match status" value="1"/>
</dbReference>
<evidence type="ECO:0000256" key="3">
    <source>
        <dbReference type="ARBA" id="ARBA00023239"/>
    </source>
</evidence>
<evidence type="ECO:0000313" key="5">
    <source>
        <dbReference type="EMBL" id="EHR41558.1"/>
    </source>
</evidence>
<name>H3ZCW9_9ALTE</name>
<evidence type="ECO:0000256" key="2">
    <source>
        <dbReference type="ARBA" id="ARBA00022688"/>
    </source>
</evidence>
<evidence type="ECO:0000313" key="6">
    <source>
        <dbReference type="Proteomes" id="UP000012046"/>
    </source>
</evidence>
<evidence type="ECO:0000256" key="1">
    <source>
        <dbReference type="ARBA" id="ARBA00022490"/>
    </source>
</evidence>
<dbReference type="InterPro" id="IPR028978">
    <property type="entry name" value="Chorismate_lyase_/UTRA_dom_sf"/>
</dbReference>
<dbReference type="GO" id="GO:0008813">
    <property type="term" value="F:chorismate lyase activity"/>
    <property type="evidence" value="ECO:0007669"/>
    <property type="project" value="UniProtKB-UniRule"/>
</dbReference>
<feature type="binding site" evidence="4">
    <location>
        <position position="165"/>
    </location>
    <ligand>
        <name>substrate</name>
    </ligand>
</feature>
<comment type="pathway">
    <text evidence="4">Cofactor biosynthesis; ubiquinone biosynthesis.</text>
</comment>
<comment type="subcellular location">
    <subcellularLocation>
        <location evidence="4">Cytoplasm</location>
    </subcellularLocation>
</comment>
<keyword evidence="3 4" id="KW-0456">Lyase</keyword>
<dbReference type="EMBL" id="AHTH01000012">
    <property type="protein sequence ID" value="EHR41558.1"/>
    <property type="molecule type" value="Genomic_DNA"/>
</dbReference>